<dbReference type="PANTHER" id="PTHR48079">
    <property type="entry name" value="PROTEIN YEEZ"/>
    <property type="match status" value="1"/>
</dbReference>
<gene>
    <name evidence="2" type="ORF">GCM10012280_40350</name>
</gene>
<dbReference type="Pfam" id="PF01073">
    <property type="entry name" value="3Beta_HSD"/>
    <property type="match status" value="1"/>
</dbReference>
<dbReference type="AlphaFoldDB" id="A0A918DYE1"/>
<evidence type="ECO:0000259" key="1">
    <source>
        <dbReference type="Pfam" id="PF01073"/>
    </source>
</evidence>
<keyword evidence="3" id="KW-1185">Reference proteome</keyword>
<dbReference type="EMBL" id="BMMS01000017">
    <property type="protein sequence ID" value="GGO91750.1"/>
    <property type="molecule type" value="Genomic_DNA"/>
</dbReference>
<dbReference type="InterPro" id="IPR036291">
    <property type="entry name" value="NAD(P)-bd_dom_sf"/>
</dbReference>
<evidence type="ECO:0000313" key="3">
    <source>
        <dbReference type="Proteomes" id="UP000641932"/>
    </source>
</evidence>
<dbReference type="GO" id="GO:0004029">
    <property type="term" value="F:aldehyde dehydrogenase (NAD+) activity"/>
    <property type="evidence" value="ECO:0007669"/>
    <property type="project" value="TreeGrafter"/>
</dbReference>
<dbReference type="InterPro" id="IPR051783">
    <property type="entry name" value="NAD(P)-dependent_oxidoreduct"/>
</dbReference>
<sequence>MVADGPAREEGRFGMRVLVTGASGFLGSHIVDACVRAGDEVRVLVRKESDLGHLRTVPGIEFAYGDLRDTASLRAAALGVDVVHHSAARVTDRGTRAQFREENVEGTRRLMTAARQGGARRFVFISSPSALMGIRDGDRLDIDESEPYPRRFLNLYSETKAAAERLVLAADRPDFTTVALRPRAVWGPRDHSGFLPRLLAKMMTGSLPDLSGGRPVYASLCHCDNAAAASVRAARAGGVGGRAYFVADPEPVEVWSTLADLAARFGGTPPTKRVPLGLLRAVAFTADMVWKLPPLAERTSPPLSRYSLALLTRSATYDTSAARRDLTAPVVDHETGMEQLTAWIDAVGGVDEFVRKVRQP</sequence>
<dbReference type="Proteomes" id="UP000641932">
    <property type="component" value="Unassembled WGS sequence"/>
</dbReference>
<comment type="caution">
    <text evidence="2">The sequence shown here is derived from an EMBL/GenBank/DDBJ whole genome shotgun (WGS) entry which is preliminary data.</text>
</comment>
<dbReference type="PANTHER" id="PTHR48079:SF6">
    <property type="entry name" value="NAD(P)-BINDING DOMAIN-CONTAINING PROTEIN-RELATED"/>
    <property type="match status" value="1"/>
</dbReference>
<dbReference type="Gene3D" id="3.40.50.720">
    <property type="entry name" value="NAD(P)-binding Rossmann-like Domain"/>
    <property type="match status" value="1"/>
</dbReference>
<dbReference type="InterPro" id="IPR002225">
    <property type="entry name" value="3Beta_OHSteriod_DH/Estase"/>
</dbReference>
<accession>A0A918DYE1</accession>
<dbReference type="GO" id="GO:0016616">
    <property type="term" value="F:oxidoreductase activity, acting on the CH-OH group of donors, NAD or NADP as acceptor"/>
    <property type="evidence" value="ECO:0007669"/>
    <property type="project" value="InterPro"/>
</dbReference>
<dbReference type="GO" id="GO:0005737">
    <property type="term" value="C:cytoplasm"/>
    <property type="evidence" value="ECO:0007669"/>
    <property type="project" value="TreeGrafter"/>
</dbReference>
<reference evidence="2" key="1">
    <citation type="journal article" date="2014" name="Int. J. Syst. Evol. Microbiol.">
        <title>Complete genome sequence of Corynebacterium casei LMG S-19264T (=DSM 44701T), isolated from a smear-ripened cheese.</title>
        <authorList>
            <consortium name="US DOE Joint Genome Institute (JGI-PGF)"/>
            <person name="Walter F."/>
            <person name="Albersmeier A."/>
            <person name="Kalinowski J."/>
            <person name="Ruckert C."/>
        </authorList>
    </citation>
    <scope>NUCLEOTIDE SEQUENCE</scope>
    <source>
        <strain evidence="2">CGMCC 4.7201</strain>
    </source>
</reference>
<evidence type="ECO:0000313" key="2">
    <source>
        <dbReference type="EMBL" id="GGO91750.1"/>
    </source>
</evidence>
<reference evidence="2" key="2">
    <citation type="submission" date="2020-09" db="EMBL/GenBank/DDBJ databases">
        <authorList>
            <person name="Sun Q."/>
            <person name="Zhou Y."/>
        </authorList>
    </citation>
    <scope>NUCLEOTIDE SEQUENCE</scope>
    <source>
        <strain evidence="2">CGMCC 4.7201</strain>
    </source>
</reference>
<feature type="domain" description="3-beta hydroxysteroid dehydrogenase/isomerase" evidence="1">
    <location>
        <begin position="18"/>
        <end position="268"/>
    </location>
</feature>
<name>A0A918DYE1_9ACTN</name>
<proteinExistence type="predicted"/>
<protein>
    <submittedName>
        <fullName evidence="2">3-beta hydroxysteroid dehydrogenase</fullName>
    </submittedName>
</protein>
<dbReference type="SUPFAM" id="SSF51735">
    <property type="entry name" value="NAD(P)-binding Rossmann-fold domains"/>
    <property type="match status" value="1"/>
</dbReference>
<dbReference type="GO" id="GO:0006694">
    <property type="term" value="P:steroid biosynthetic process"/>
    <property type="evidence" value="ECO:0007669"/>
    <property type="project" value="InterPro"/>
</dbReference>
<organism evidence="2 3">
    <name type="scientific">Wenjunlia tyrosinilytica</name>
    <dbReference type="NCBI Taxonomy" id="1544741"/>
    <lineage>
        <taxon>Bacteria</taxon>
        <taxon>Bacillati</taxon>
        <taxon>Actinomycetota</taxon>
        <taxon>Actinomycetes</taxon>
        <taxon>Kitasatosporales</taxon>
        <taxon>Streptomycetaceae</taxon>
        <taxon>Wenjunlia</taxon>
    </lineage>
</organism>